<dbReference type="GO" id="GO:0017056">
    <property type="term" value="F:structural constituent of nuclear pore"/>
    <property type="evidence" value="ECO:0007669"/>
    <property type="project" value="InterPro"/>
</dbReference>
<comment type="caution">
    <text evidence="4">The sequence shown here is derived from an EMBL/GenBank/DDBJ whole genome shotgun (WGS) entry which is preliminary data.</text>
</comment>
<dbReference type="EMBL" id="JAATJU010027051">
    <property type="protein sequence ID" value="KAH0500880.1"/>
    <property type="molecule type" value="Genomic_DNA"/>
</dbReference>
<comment type="subcellular location">
    <subcellularLocation>
        <location evidence="1">Nucleus</location>
    </subcellularLocation>
</comment>
<dbReference type="PANTHER" id="PTHR13405">
    <property type="entry name" value="NUCLEAR PORE COMPLEX PROTEIN NUP133"/>
    <property type="match status" value="1"/>
</dbReference>
<evidence type="ECO:0000313" key="5">
    <source>
        <dbReference type="Proteomes" id="UP000710432"/>
    </source>
</evidence>
<evidence type="ECO:0000256" key="2">
    <source>
        <dbReference type="ARBA" id="ARBA00022448"/>
    </source>
</evidence>
<accession>A0A8J6FX89</accession>
<protein>
    <submittedName>
        <fullName evidence="4">Nuclear pore complex protein Nup133</fullName>
    </submittedName>
</protein>
<organism evidence="4 5">
    <name type="scientific">Microtus ochrogaster</name>
    <name type="common">Prairie vole</name>
    <dbReference type="NCBI Taxonomy" id="79684"/>
    <lineage>
        <taxon>Eukaryota</taxon>
        <taxon>Metazoa</taxon>
        <taxon>Chordata</taxon>
        <taxon>Craniata</taxon>
        <taxon>Vertebrata</taxon>
        <taxon>Euteleostomi</taxon>
        <taxon>Mammalia</taxon>
        <taxon>Eutheria</taxon>
        <taxon>Euarchontoglires</taxon>
        <taxon>Glires</taxon>
        <taxon>Rodentia</taxon>
        <taxon>Myomorpha</taxon>
        <taxon>Muroidea</taxon>
        <taxon>Cricetidae</taxon>
        <taxon>Arvicolinae</taxon>
        <taxon>Microtus</taxon>
    </lineage>
</organism>
<sequence length="88" mass="9808">MTTRLLLCEHAEKLSAAITLKNHHSRLPELVNAAILLALHKRECEVPSSLTPADVFFREVRHTLILVLCLLCTVSEVDLPDTVVKGPR</sequence>
<dbReference type="InterPro" id="IPR037624">
    <property type="entry name" value="Nup133-like"/>
</dbReference>
<dbReference type="GO" id="GO:0031080">
    <property type="term" value="C:nuclear pore outer ring"/>
    <property type="evidence" value="ECO:0007669"/>
    <property type="project" value="TreeGrafter"/>
</dbReference>
<evidence type="ECO:0000256" key="3">
    <source>
        <dbReference type="ARBA" id="ARBA00023242"/>
    </source>
</evidence>
<dbReference type="PANTHER" id="PTHR13405:SF11">
    <property type="entry name" value="NUCLEAR PORE COMPLEX PROTEIN NUP133"/>
    <property type="match status" value="1"/>
</dbReference>
<proteinExistence type="predicted"/>
<evidence type="ECO:0000256" key="1">
    <source>
        <dbReference type="ARBA" id="ARBA00004123"/>
    </source>
</evidence>
<dbReference type="GO" id="GO:0000972">
    <property type="term" value="P:transcription-dependent tethering of RNA polymerase II gene DNA at nuclear periphery"/>
    <property type="evidence" value="ECO:0007669"/>
    <property type="project" value="TreeGrafter"/>
</dbReference>
<dbReference type="GO" id="GO:0016973">
    <property type="term" value="P:poly(A)+ mRNA export from nucleus"/>
    <property type="evidence" value="ECO:0007669"/>
    <property type="project" value="TreeGrafter"/>
</dbReference>
<dbReference type="GO" id="GO:0006606">
    <property type="term" value="P:protein import into nucleus"/>
    <property type="evidence" value="ECO:0007669"/>
    <property type="project" value="TreeGrafter"/>
</dbReference>
<gene>
    <name evidence="4" type="ORF">LTLLF_199610</name>
</gene>
<dbReference type="AlphaFoldDB" id="A0A8J6FX89"/>
<reference evidence="4" key="1">
    <citation type="submission" date="2020-03" db="EMBL/GenBank/DDBJ databases">
        <title>Studies in the Genomics of Life Span.</title>
        <authorList>
            <person name="Glass D."/>
        </authorList>
    </citation>
    <scope>NUCLEOTIDE SEQUENCE</scope>
    <source>
        <strain evidence="4">LTLLF</strain>
        <tissue evidence="4">Muscle</tissue>
    </source>
</reference>
<dbReference type="Proteomes" id="UP000710432">
    <property type="component" value="Unassembled WGS sequence"/>
</dbReference>
<evidence type="ECO:0000313" key="4">
    <source>
        <dbReference type="EMBL" id="KAH0500880.1"/>
    </source>
</evidence>
<keyword evidence="3" id="KW-0539">Nucleus</keyword>
<keyword evidence="2" id="KW-0813">Transport</keyword>
<name>A0A8J6FX89_MICOH</name>